<gene>
    <name evidence="6" type="ORF">KOR34_44150</name>
</gene>
<evidence type="ECO:0000313" key="6">
    <source>
        <dbReference type="EMBL" id="TWT31041.1"/>
    </source>
</evidence>
<accession>A0A5C5UXL3</accession>
<evidence type="ECO:0000256" key="4">
    <source>
        <dbReference type="ARBA" id="ARBA00023136"/>
    </source>
</evidence>
<dbReference type="Pfam" id="PF02674">
    <property type="entry name" value="Colicin_V"/>
    <property type="match status" value="1"/>
</dbReference>
<name>A0A5C5UXL3_9BACT</name>
<keyword evidence="4 5" id="KW-0472">Membrane</keyword>
<feature type="transmembrane region" description="Helical" evidence="5">
    <location>
        <begin position="98"/>
        <end position="120"/>
    </location>
</feature>
<organism evidence="6 7">
    <name type="scientific">Posidoniimonas corsicana</name>
    <dbReference type="NCBI Taxonomy" id="1938618"/>
    <lineage>
        <taxon>Bacteria</taxon>
        <taxon>Pseudomonadati</taxon>
        <taxon>Planctomycetota</taxon>
        <taxon>Planctomycetia</taxon>
        <taxon>Pirellulales</taxon>
        <taxon>Lacipirellulaceae</taxon>
        <taxon>Posidoniimonas</taxon>
    </lineage>
</organism>
<evidence type="ECO:0000256" key="2">
    <source>
        <dbReference type="ARBA" id="ARBA00022692"/>
    </source>
</evidence>
<keyword evidence="7" id="KW-1185">Reference proteome</keyword>
<feature type="transmembrane region" description="Helical" evidence="5">
    <location>
        <begin position="58"/>
        <end position="78"/>
    </location>
</feature>
<evidence type="ECO:0000256" key="1">
    <source>
        <dbReference type="ARBA" id="ARBA00004141"/>
    </source>
</evidence>
<comment type="subcellular location">
    <subcellularLocation>
        <location evidence="1">Membrane</location>
        <topology evidence="1">Multi-pass membrane protein</topology>
    </subcellularLocation>
</comment>
<dbReference type="GO" id="GO:0009403">
    <property type="term" value="P:toxin biosynthetic process"/>
    <property type="evidence" value="ECO:0007669"/>
    <property type="project" value="InterPro"/>
</dbReference>
<evidence type="ECO:0000313" key="7">
    <source>
        <dbReference type="Proteomes" id="UP000316714"/>
    </source>
</evidence>
<evidence type="ECO:0000256" key="3">
    <source>
        <dbReference type="ARBA" id="ARBA00022989"/>
    </source>
</evidence>
<sequence length="210" mass="22400">MYIAIVAVVFVAGWAMTVREGLWHNLLLLCHLILAGIIAFGFYQPLTVLADEASGGEYTYVLDILIFWALFALSILLLKTLGTSLSPTKVKFLHPLEVYGGPVFGLLCGVALASITAMSIHLAPLPKDTMGGAILHEGGVDSPSIVNTSPDLAFLGAAEIFSDPAGLGDGGEFDAGLWVDDYADRRERFEGVMAAAKAAWELKASRSESR</sequence>
<keyword evidence="3 5" id="KW-1133">Transmembrane helix</keyword>
<dbReference type="OrthoDB" id="272639at2"/>
<evidence type="ECO:0000256" key="5">
    <source>
        <dbReference type="SAM" id="Phobius"/>
    </source>
</evidence>
<reference evidence="6 7" key="1">
    <citation type="submission" date="2019-02" db="EMBL/GenBank/DDBJ databases">
        <title>Deep-cultivation of Planctomycetes and their phenomic and genomic characterization uncovers novel biology.</title>
        <authorList>
            <person name="Wiegand S."/>
            <person name="Jogler M."/>
            <person name="Boedeker C."/>
            <person name="Pinto D."/>
            <person name="Vollmers J."/>
            <person name="Rivas-Marin E."/>
            <person name="Kohn T."/>
            <person name="Peeters S.H."/>
            <person name="Heuer A."/>
            <person name="Rast P."/>
            <person name="Oberbeckmann S."/>
            <person name="Bunk B."/>
            <person name="Jeske O."/>
            <person name="Meyerdierks A."/>
            <person name="Storesund J.E."/>
            <person name="Kallscheuer N."/>
            <person name="Luecker S."/>
            <person name="Lage O.M."/>
            <person name="Pohl T."/>
            <person name="Merkel B.J."/>
            <person name="Hornburger P."/>
            <person name="Mueller R.-W."/>
            <person name="Bruemmer F."/>
            <person name="Labrenz M."/>
            <person name="Spormann A.M."/>
            <person name="Op Den Camp H."/>
            <person name="Overmann J."/>
            <person name="Amann R."/>
            <person name="Jetten M.S.M."/>
            <person name="Mascher T."/>
            <person name="Medema M.H."/>
            <person name="Devos D.P."/>
            <person name="Kaster A.-K."/>
            <person name="Ovreas L."/>
            <person name="Rohde M."/>
            <person name="Galperin M.Y."/>
            <person name="Jogler C."/>
        </authorList>
    </citation>
    <scope>NUCLEOTIDE SEQUENCE [LARGE SCALE GENOMIC DNA]</scope>
    <source>
        <strain evidence="6 7">KOR34</strain>
    </source>
</reference>
<dbReference type="GO" id="GO:0016020">
    <property type="term" value="C:membrane"/>
    <property type="evidence" value="ECO:0007669"/>
    <property type="project" value="UniProtKB-SubCell"/>
</dbReference>
<dbReference type="EMBL" id="SIHJ01000004">
    <property type="protein sequence ID" value="TWT31041.1"/>
    <property type="molecule type" value="Genomic_DNA"/>
</dbReference>
<comment type="caution">
    <text evidence="6">The sequence shown here is derived from an EMBL/GenBank/DDBJ whole genome shotgun (WGS) entry which is preliminary data.</text>
</comment>
<feature type="transmembrane region" description="Helical" evidence="5">
    <location>
        <begin position="25"/>
        <end position="46"/>
    </location>
</feature>
<protein>
    <submittedName>
        <fullName evidence="6">Colicin V production protein</fullName>
    </submittedName>
</protein>
<keyword evidence="2 5" id="KW-0812">Transmembrane</keyword>
<dbReference type="InterPro" id="IPR003825">
    <property type="entry name" value="Colicin-V_CvpA"/>
</dbReference>
<dbReference type="Proteomes" id="UP000316714">
    <property type="component" value="Unassembled WGS sequence"/>
</dbReference>
<dbReference type="AlphaFoldDB" id="A0A5C5UXL3"/>
<proteinExistence type="predicted"/>
<dbReference type="RefSeq" id="WP_146568231.1">
    <property type="nucleotide sequence ID" value="NZ_SIHJ01000004.1"/>
</dbReference>